<dbReference type="NCBIfam" id="TIGR00166">
    <property type="entry name" value="S6"/>
    <property type="match status" value="1"/>
</dbReference>
<dbReference type="GO" id="GO:0006412">
    <property type="term" value="P:translation"/>
    <property type="evidence" value="ECO:0007669"/>
    <property type="project" value="InterPro"/>
</dbReference>
<dbReference type="GO" id="GO:0070181">
    <property type="term" value="F:small ribosomal subunit rRNA binding"/>
    <property type="evidence" value="ECO:0007669"/>
    <property type="project" value="TreeGrafter"/>
</dbReference>
<dbReference type="OrthoDB" id="669828at2759"/>
<dbReference type="InterPro" id="IPR020814">
    <property type="entry name" value="Ribosomal_S6_plastid/chlpt"/>
</dbReference>
<dbReference type="CDD" id="cd00473">
    <property type="entry name" value="bS6"/>
    <property type="match status" value="1"/>
</dbReference>
<evidence type="ECO:0000256" key="1">
    <source>
        <dbReference type="ARBA" id="ARBA00009512"/>
    </source>
</evidence>
<dbReference type="FunFam" id="3.30.70.60:FF:000002">
    <property type="entry name" value="30S ribosomal protein S6"/>
    <property type="match status" value="1"/>
</dbReference>
<keyword evidence="5" id="KW-0687">Ribonucleoprotein</keyword>
<keyword evidence="3" id="KW-0694">RNA-binding</keyword>
<dbReference type="HAMAP" id="MF_00360">
    <property type="entry name" value="Ribosomal_bS6"/>
    <property type="match status" value="1"/>
</dbReference>
<dbReference type="GO" id="GO:0003735">
    <property type="term" value="F:structural constituent of ribosome"/>
    <property type="evidence" value="ECO:0007669"/>
    <property type="project" value="InterPro"/>
</dbReference>
<keyword evidence="7" id="KW-1185">Reference proteome</keyword>
<feature type="compositionally biased region" description="Acidic residues" evidence="6">
    <location>
        <begin position="299"/>
        <end position="308"/>
    </location>
</feature>
<keyword evidence="4" id="KW-0689">Ribosomal protein</keyword>
<evidence type="ECO:0000313" key="8">
    <source>
        <dbReference type="RefSeq" id="XP_022138319.1"/>
    </source>
</evidence>
<feature type="region of interest" description="Disordered" evidence="6">
    <location>
        <begin position="233"/>
        <end position="334"/>
    </location>
</feature>
<dbReference type="GO" id="GO:0015935">
    <property type="term" value="C:small ribosomal subunit"/>
    <property type="evidence" value="ECO:0007669"/>
    <property type="project" value="TreeGrafter"/>
</dbReference>
<gene>
    <name evidence="8" type="primary">LOC111009533</name>
</gene>
<proteinExistence type="inferred from homology"/>
<protein>
    <submittedName>
        <fullName evidence="8">Vacuolar protein sorting-associated protein 13F</fullName>
    </submittedName>
</protein>
<dbReference type="InterPro" id="IPR000529">
    <property type="entry name" value="Ribosomal_bS6"/>
</dbReference>
<dbReference type="Pfam" id="PF01250">
    <property type="entry name" value="Ribosomal_S6"/>
    <property type="match status" value="1"/>
</dbReference>
<dbReference type="Proteomes" id="UP000504603">
    <property type="component" value="Unplaced"/>
</dbReference>
<keyword evidence="2" id="KW-0699">rRNA-binding</keyword>
<evidence type="ECO:0000256" key="6">
    <source>
        <dbReference type="SAM" id="MobiDB-lite"/>
    </source>
</evidence>
<dbReference type="PANTHER" id="PTHR21011">
    <property type="entry name" value="MITOCHONDRIAL 28S RIBOSOMAL PROTEIN S6"/>
    <property type="match status" value="1"/>
</dbReference>
<dbReference type="InterPro" id="IPR035980">
    <property type="entry name" value="Ribosomal_bS6_sf"/>
</dbReference>
<dbReference type="KEGG" id="mcha:111009533"/>
<dbReference type="SUPFAM" id="SSF54995">
    <property type="entry name" value="Ribosomal protein S6"/>
    <property type="match status" value="1"/>
</dbReference>
<dbReference type="InterPro" id="IPR020815">
    <property type="entry name" value="Ribosomal_bS6_CS"/>
</dbReference>
<evidence type="ECO:0000313" key="7">
    <source>
        <dbReference type="Proteomes" id="UP000504603"/>
    </source>
</evidence>
<reference evidence="8" key="1">
    <citation type="submission" date="2025-08" db="UniProtKB">
        <authorList>
            <consortium name="RefSeq"/>
        </authorList>
    </citation>
    <scope>IDENTIFICATION</scope>
    <source>
        <strain evidence="8">OHB3-1</strain>
    </source>
</reference>
<evidence type="ECO:0000256" key="5">
    <source>
        <dbReference type="ARBA" id="ARBA00023274"/>
    </source>
</evidence>
<dbReference type="RefSeq" id="XP_022138319.1">
    <property type="nucleotide sequence ID" value="XM_022282627.1"/>
</dbReference>
<dbReference type="AlphaFoldDB" id="A0A6J1C9U0"/>
<comment type="similarity">
    <text evidence="1">Belongs to the bacterial ribosomal protein bS6 family.</text>
</comment>
<evidence type="ECO:0000256" key="3">
    <source>
        <dbReference type="ARBA" id="ARBA00022884"/>
    </source>
</evidence>
<dbReference type="PROSITE" id="PS01048">
    <property type="entry name" value="RIBOSOMAL_S6"/>
    <property type="match status" value="1"/>
</dbReference>
<sequence length="334" mass="38606">MVMESLPFSSASMAYPAAALKIHAVALPNGFWETRNRCCVFPNLYSSFRTLKLPTGFTRKSAIVAAKKTHANTNKEDTHRSVPRPDESTRFFPEAVLLKEKRVAEDGKFLPEFADAEEEELYEYLNLQLESESKVEEMRHYEVVYLIHEKNAEEVETVNVKVQEFLREKKGKVWRLSDWGMRRLAYKIKKAKYAHYILMNFELEAKWINEFKSMLDMDERIIRHLVIKRDAAITEDCPPPPEFHTLRAGVDDDSEEDEMDDYESEDEMDWDDEDEDEDEDELDDYGDDIEDGVIVVNTVDDEDDDDDGGGSKAYKSAATGNRGSRNRRSEKVNG</sequence>
<evidence type="ECO:0000256" key="2">
    <source>
        <dbReference type="ARBA" id="ARBA00022730"/>
    </source>
</evidence>
<dbReference type="InterPro" id="IPR014717">
    <property type="entry name" value="Transl_elong_EF1B/ribsomal_bS6"/>
</dbReference>
<organism evidence="7 8">
    <name type="scientific">Momordica charantia</name>
    <name type="common">Bitter gourd</name>
    <name type="synonym">Balsam pear</name>
    <dbReference type="NCBI Taxonomy" id="3673"/>
    <lineage>
        <taxon>Eukaryota</taxon>
        <taxon>Viridiplantae</taxon>
        <taxon>Streptophyta</taxon>
        <taxon>Embryophyta</taxon>
        <taxon>Tracheophyta</taxon>
        <taxon>Spermatophyta</taxon>
        <taxon>Magnoliopsida</taxon>
        <taxon>eudicotyledons</taxon>
        <taxon>Gunneridae</taxon>
        <taxon>Pentapetalae</taxon>
        <taxon>rosids</taxon>
        <taxon>fabids</taxon>
        <taxon>Cucurbitales</taxon>
        <taxon>Cucurbitaceae</taxon>
        <taxon>Momordiceae</taxon>
        <taxon>Momordica</taxon>
    </lineage>
</organism>
<dbReference type="GeneID" id="111009533"/>
<dbReference type="Gene3D" id="3.30.70.60">
    <property type="match status" value="1"/>
</dbReference>
<dbReference type="PANTHER" id="PTHR21011:SF1">
    <property type="entry name" value="SMALL RIBOSOMAL SUBUNIT PROTEIN BS6M"/>
    <property type="match status" value="1"/>
</dbReference>
<evidence type="ECO:0000256" key="4">
    <source>
        <dbReference type="ARBA" id="ARBA00022980"/>
    </source>
</evidence>
<name>A0A6J1C9U0_MOMCH</name>
<feature type="compositionally biased region" description="Acidic residues" evidence="6">
    <location>
        <begin position="251"/>
        <end position="291"/>
    </location>
</feature>
<dbReference type="GO" id="GO:0005737">
    <property type="term" value="C:cytoplasm"/>
    <property type="evidence" value="ECO:0007669"/>
    <property type="project" value="UniProtKB-ARBA"/>
</dbReference>
<accession>A0A6J1C9U0</accession>